<sequence>MATAVMASPLPFTHGASFADLSLASPGFQASKDLLEQVCSASEQWVSQWRQEQSTAMMLEAQRGSQNLYREQEELEEVQADLLAIAQLAEAAHQLRAEGAEQGEVPRPE</sequence>
<dbReference type="EMBL" id="CAJNNV010024548">
    <property type="protein sequence ID" value="CAE8610140.1"/>
    <property type="molecule type" value="Genomic_DNA"/>
</dbReference>
<accession>A0A813FA73</accession>
<dbReference type="AlphaFoldDB" id="A0A813FA73"/>
<organism evidence="1 2">
    <name type="scientific">Polarella glacialis</name>
    <name type="common">Dinoflagellate</name>
    <dbReference type="NCBI Taxonomy" id="89957"/>
    <lineage>
        <taxon>Eukaryota</taxon>
        <taxon>Sar</taxon>
        <taxon>Alveolata</taxon>
        <taxon>Dinophyceae</taxon>
        <taxon>Suessiales</taxon>
        <taxon>Suessiaceae</taxon>
        <taxon>Polarella</taxon>
    </lineage>
</organism>
<feature type="non-terminal residue" evidence="1">
    <location>
        <position position="109"/>
    </location>
</feature>
<keyword evidence="2" id="KW-1185">Reference proteome</keyword>
<dbReference type="Proteomes" id="UP000654075">
    <property type="component" value="Unassembled WGS sequence"/>
</dbReference>
<gene>
    <name evidence="1" type="ORF">PGLA1383_LOCUS27967</name>
</gene>
<protein>
    <submittedName>
        <fullName evidence="1">Uncharacterized protein</fullName>
    </submittedName>
</protein>
<evidence type="ECO:0000313" key="2">
    <source>
        <dbReference type="Proteomes" id="UP000654075"/>
    </source>
</evidence>
<reference evidence="1" key="1">
    <citation type="submission" date="2021-02" db="EMBL/GenBank/DDBJ databases">
        <authorList>
            <person name="Dougan E. K."/>
            <person name="Rhodes N."/>
            <person name="Thang M."/>
            <person name="Chan C."/>
        </authorList>
    </citation>
    <scope>NUCLEOTIDE SEQUENCE</scope>
</reference>
<dbReference type="OrthoDB" id="433838at2759"/>
<comment type="caution">
    <text evidence="1">The sequence shown here is derived from an EMBL/GenBank/DDBJ whole genome shotgun (WGS) entry which is preliminary data.</text>
</comment>
<evidence type="ECO:0000313" key="1">
    <source>
        <dbReference type="EMBL" id="CAE8610140.1"/>
    </source>
</evidence>
<proteinExistence type="predicted"/>
<name>A0A813FA73_POLGL</name>